<dbReference type="EMBL" id="LXQA010720578">
    <property type="protein sequence ID" value="MCI67617.1"/>
    <property type="molecule type" value="Genomic_DNA"/>
</dbReference>
<comment type="caution">
    <text evidence="1">The sequence shown here is derived from an EMBL/GenBank/DDBJ whole genome shotgun (WGS) entry which is preliminary data.</text>
</comment>
<evidence type="ECO:0000313" key="2">
    <source>
        <dbReference type="Proteomes" id="UP000265520"/>
    </source>
</evidence>
<feature type="non-terminal residue" evidence="1">
    <location>
        <position position="70"/>
    </location>
</feature>
<evidence type="ECO:0000313" key="1">
    <source>
        <dbReference type="EMBL" id="MCI67617.1"/>
    </source>
</evidence>
<sequence>MAEVCSGLVLGVVRKEEDEDRWQWGGERYSVKNAYLYLTEDECEEPGWVKEVWSSLILTRMSILVWRLLQ</sequence>
<dbReference type="AlphaFoldDB" id="A0A392U4H1"/>
<proteinExistence type="predicted"/>
<dbReference type="Proteomes" id="UP000265520">
    <property type="component" value="Unassembled WGS sequence"/>
</dbReference>
<reference evidence="1 2" key="1">
    <citation type="journal article" date="2018" name="Front. Plant Sci.">
        <title>Red Clover (Trifolium pratense) and Zigzag Clover (T. medium) - A Picture of Genomic Similarities and Differences.</title>
        <authorList>
            <person name="Dluhosova J."/>
            <person name="Istvanek J."/>
            <person name="Nedelnik J."/>
            <person name="Repkova J."/>
        </authorList>
    </citation>
    <scope>NUCLEOTIDE SEQUENCE [LARGE SCALE GENOMIC DNA]</scope>
    <source>
        <strain evidence="2">cv. 10/8</strain>
        <tissue evidence="1">Leaf</tissue>
    </source>
</reference>
<organism evidence="1 2">
    <name type="scientific">Trifolium medium</name>
    <dbReference type="NCBI Taxonomy" id="97028"/>
    <lineage>
        <taxon>Eukaryota</taxon>
        <taxon>Viridiplantae</taxon>
        <taxon>Streptophyta</taxon>
        <taxon>Embryophyta</taxon>
        <taxon>Tracheophyta</taxon>
        <taxon>Spermatophyta</taxon>
        <taxon>Magnoliopsida</taxon>
        <taxon>eudicotyledons</taxon>
        <taxon>Gunneridae</taxon>
        <taxon>Pentapetalae</taxon>
        <taxon>rosids</taxon>
        <taxon>fabids</taxon>
        <taxon>Fabales</taxon>
        <taxon>Fabaceae</taxon>
        <taxon>Papilionoideae</taxon>
        <taxon>50 kb inversion clade</taxon>
        <taxon>NPAAA clade</taxon>
        <taxon>Hologalegina</taxon>
        <taxon>IRL clade</taxon>
        <taxon>Trifolieae</taxon>
        <taxon>Trifolium</taxon>
    </lineage>
</organism>
<name>A0A392U4H1_9FABA</name>
<evidence type="ECO:0008006" key="3">
    <source>
        <dbReference type="Google" id="ProtNLM"/>
    </source>
</evidence>
<keyword evidence="2" id="KW-1185">Reference proteome</keyword>
<accession>A0A392U4H1</accession>
<protein>
    <recommendedName>
        <fullName evidence="3">Reverse transcriptase zinc-binding domain-containing protein</fullName>
    </recommendedName>
</protein>